<dbReference type="EMBL" id="ML976614">
    <property type="protein sequence ID" value="KAF1849734.1"/>
    <property type="molecule type" value="Genomic_DNA"/>
</dbReference>
<dbReference type="PANTHER" id="PTHR36223:SF1">
    <property type="entry name" value="TRANSCRIPTION ELONGATION FACTOR EAF N-TERMINAL DOMAIN-CONTAINING PROTEIN"/>
    <property type="match status" value="1"/>
</dbReference>
<dbReference type="PANTHER" id="PTHR36223">
    <property type="entry name" value="BETA-LACTAMASE-TYPE TRANSPEPTIDASE FOLD DOMAIN CONTAINING PROTEIN"/>
    <property type="match status" value="1"/>
</dbReference>
<comment type="caution">
    <text evidence="2">The sequence shown here is derived from an EMBL/GenBank/DDBJ whole genome shotgun (WGS) entry which is preliminary data.</text>
</comment>
<keyword evidence="3" id="KW-1185">Reference proteome</keyword>
<dbReference type="OrthoDB" id="3364132at2759"/>
<organism evidence="2 3">
    <name type="scientific">Cucurbitaria berberidis CBS 394.84</name>
    <dbReference type="NCBI Taxonomy" id="1168544"/>
    <lineage>
        <taxon>Eukaryota</taxon>
        <taxon>Fungi</taxon>
        <taxon>Dikarya</taxon>
        <taxon>Ascomycota</taxon>
        <taxon>Pezizomycotina</taxon>
        <taxon>Dothideomycetes</taxon>
        <taxon>Pleosporomycetidae</taxon>
        <taxon>Pleosporales</taxon>
        <taxon>Pleosporineae</taxon>
        <taxon>Cucurbitariaceae</taxon>
        <taxon>Cucurbitaria</taxon>
    </lineage>
</organism>
<evidence type="ECO:0000259" key="1">
    <source>
        <dbReference type="Pfam" id="PF25534"/>
    </source>
</evidence>
<dbReference type="AlphaFoldDB" id="A0A9P4GQL3"/>
<proteinExistence type="predicted"/>
<name>A0A9P4GQL3_9PLEO</name>
<sequence>MAITKSHPGINVSVTSQGKLLPEYDNDEEETSPQTITKYIEAQSGAEFAIQIELQKPFPVHSVKFRLYLDGRSVCSRIVSEAQYAKAKSRVKRTIGSVTSIVAEGRCMIQKFCFSDLSIDDSHDQPVGDRLIDDLKTMGEITLKAYYIDGLKDVLSKPSGSESSKKKILDAGVIPEKALKGRALSHQAGLSAPVNMPYSASGHHTDFKYVDPNKQPFAVVTFKYRSKEALRSLLVIPRSPSPVPLEDRDTSTLTLDESRELLRPKSERDEVTRGIKEEVVQQKSNADKLGTIKRAAEDDDEISFVSSKRRQPRTTFNKHGIETIDLT</sequence>
<evidence type="ECO:0000313" key="2">
    <source>
        <dbReference type="EMBL" id="KAF1849734.1"/>
    </source>
</evidence>
<dbReference type="Proteomes" id="UP000800039">
    <property type="component" value="Unassembled WGS sequence"/>
</dbReference>
<gene>
    <name evidence="2" type="ORF">K460DRAFT_372171</name>
</gene>
<dbReference type="RefSeq" id="XP_040792297.1">
    <property type="nucleotide sequence ID" value="XM_040934485.1"/>
</dbReference>
<dbReference type="Pfam" id="PF25534">
    <property type="entry name" value="DUF7918"/>
    <property type="match status" value="1"/>
</dbReference>
<feature type="domain" description="DUF7918" evidence="1">
    <location>
        <begin position="9"/>
        <end position="239"/>
    </location>
</feature>
<dbReference type="InterPro" id="IPR057678">
    <property type="entry name" value="DUF7918"/>
</dbReference>
<protein>
    <recommendedName>
        <fullName evidence="1">DUF7918 domain-containing protein</fullName>
    </recommendedName>
</protein>
<accession>A0A9P4GQL3</accession>
<evidence type="ECO:0000313" key="3">
    <source>
        <dbReference type="Proteomes" id="UP000800039"/>
    </source>
</evidence>
<dbReference type="GeneID" id="63851736"/>
<reference evidence="2" key="1">
    <citation type="submission" date="2020-01" db="EMBL/GenBank/DDBJ databases">
        <authorList>
            <consortium name="DOE Joint Genome Institute"/>
            <person name="Haridas S."/>
            <person name="Albert R."/>
            <person name="Binder M."/>
            <person name="Bloem J."/>
            <person name="Labutti K."/>
            <person name="Salamov A."/>
            <person name="Andreopoulos B."/>
            <person name="Baker S.E."/>
            <person name="Barry K."/>
            <person name="Bills G."/>
            <person name="Bluhm B.H."/>
            <person name="Cannon C."/>
            <person name="Castanera R."/>
            <person name="Culley D.E."/>
            <person name="Daum C."/>
            <person name="Ezra D."/>
            <person name="Gonzalez J.B."/>
            <person name="Henrissat B."/>
            <person name="Kuo A."/>
            <person name="Liang C."/>
            <person name="Lipzen A."/>
            <person name="Lutzoni F."/>
            <person name="Magnuson J."/>
            <person name="Mondo S."/>
            <person name="Nolan M."/>
            <person name="Ohm R."/>
            <person name="Pangilinan J."/>
            <person name="Park H.-J."/>
            <person name="Ramirez L."/>
            <person name="Alfaro M."/>
            <person name="Sun H."/>
            <person name="Tritt A."/>
            <person name="Yoshinaga Y."/>
            <person name="Zwiers L.-H."/>
            <person name="Turgeon B.G."/>
            <person name="Goodwin S.B."/>
            <person name="Spatafora J.W."/>
            <person name="Crous P.W."/>
            <person name="Grigoriev I.V."/>
        </authorList>
    </citation>
    <scope>NUCLEOTIDE SEQUENCE</scope>
    <source>
        <strain evidence="2">CBS 394.84</strain>
    </source>
</reference>